<dbReference type="PROSITE" id="PS00455">
    <property type="entry name" value="AMP_BINDING"/>
    <property type="match status" value="1"/>
</dbReference>
<dbReference type="EMBL" id="AZHX01002058">
    <property type="protein sequence ID" value="ETW97461.1"/>
    <property type="molecule type" value="Genomic_DNA"/>
</dbReference>
<dbReference type="Pfam" id="PF00550">
    <property type="entry name" value="PP-binding"/>
    <property type="match status" value="1"/>
</dbReference>
<dbReference type="PANTHER" id="PTHR43201:SF5">
    <property type="entry name" value="MEDIUM-CHAIN ACYL-COA LIGASE ACSF2, MITOCHONDRIAL"/>
    <property type="match status" value="1"/>
</dbReference>
<dbReference type="FunFam" id="1.10.1200.10:FF:000016">
    <property type="entry name" value="Non-ribosomal peptide synthase"/>
    <property type="match status" value="1"/>
</dbReference>
<dbReference type="Gene3D" id="3.30.300.30">
    <property type="match status" value="1"/>
</dbReference>
<dbReference type="AlphaFoldDB" id="W4LJE3"/>
<dbReference type="InterPro" id="IPR025110">
    <property type="entry name" value="AMP-bd_C"/>
</dbReference>
<evidence type="ECO:0000256" key="2">
    <source>
        <dbReference type="ARBA" id="ARBA00022450"/>
    </source>
</evidence>
<dbReference type="InterPro" id="IPR009081">
    <property type="entry name" value="PP-bd_ACP"/>
</dbReference>
<dbReference type="GO" id="GO:0044550">
    <property type="term" value="P:secondary metabolite biosynthetic process"/>
    <property type="evidence" value="ECO:0007669"/>
    <property type="project" value="UniProtKB-ARBA"/>
</dbReference>
<accession>W4LJE3</accession>
<dbReference type="InterPro" id="IPR045851">
    <property type="entry name" value="AMP-bd_C_sf"/>
</dbReference>
<dbReference type="GO" id="GO:0072330">
    <property type="term" value="P:monocarboxylic acid biosynthetic process"/>
    <property type="evidence" value="ECO:0007669"/>
    <property type="project" value="UniProtKB-ARBA"/>
</dbReference>
<keyword evidence="4" id="KW-0436">Ligase</keyword>
<comment type="similarity">
    <text evidence="1">Belongs to the ATP-dependent AMP-binding enzyme family.</text>
</comment>
<dbReference type="Gene3D" id="3.40.50.1820">
    <property type="entry name" value="alpha/beta hydrolase"/>
    <property type="match status" value="1"/>
</dbReference>
<dbReference type="PROSITE" id="PS00012">
    <property type="entry name" value="PHOSPHOPANTETHEINE"/>
    <property type="match status" value="1"/>
</dbReference>
<evidence type="ECO:0000256" key="1">
    <source>
        <dbReference type="ARBA" id="ARBA00006432"/>
    </source>
</evidence>
<dbReference type="InterPro" id="IPR020845">
    <property type="entry name" value="AMP-binding_CS"/>
</dbReference>
<dbReference type="InterPro" id="IPR029058">
    <property type="entry name" value="AB_hydrolase_fold"/>
</dbReference>
<proteinExistence type="inferred from homology"/>
<dbReference type="Pfam" id="PF13193">
    <property type="entry name" value="AMP-binding_C"/>
    <property type="match status" value="1"/>
</dbReference>
<feature type="non-terminal residue" evidence="6">
    <location>
        <position position="1"/>
    </location>
</feature>
<dbReference type="Proteomes" id="UP000019140">
    <property type="component" value="Unassembled WGS sequence"/>
</dbReference>
<dbReference type="SUPFAM" id="SSF56801">
    <property type="entry name" value="Acetyl-CoA synthetase-like"/>
    <property type="match status" value="1"/>
</dbReference>
<dbReference type="GO" id="GO:0031177">
    <property type="term" value="F:phosphopantetheine binding"/>
    <property type="evidence" value="ECO:0007669"/>
    <property type="project" value="InterPro"/>
</dbReference>
<dbReference type="GO" id="GO:0031956">
    <property type="term" value="F:medium-chain fatty acid-CoA ligase activity"/>
    <property type="evidence" value="ECO:0007669"/>
    <property type="project" value="TreeGrafter"/>
</dbReference>
<dbReference type="PANTHER" id="PTHR43201">
    <property type="entry name" value="ACYL-COA SYNTHETASE"/>
    <property type="match status" value="1"/>
</dbReference>
<dbReference type="HOGENOM" id="CLU_425511_0_0_7"/>
<dbReference type="InterPro" id="IPR000873">
    <property type="entry name" value="AMP-dep_synth/lig_dom"/>
</dbReference>
<dbReference type="Gene3D" id="3.40.50.12780">
    <property type="entry name" value="N-terminal domain of ligase-like"/>
    <property type="match status" value="1"/>
</dbReference>
<sequence>SLPGQLAVQTAAAPPYACLYDLLRGCAEQHPEAPAILAPGRAPLSYGELYRHMHNVQRTLYTAGLGRYDRIALVLPNGPEMAVAVLAIASCMTCLPLNPAHGSYEFATYLTDLNASALVIDQGMDSPARDAARAQGIPVFELSPCTDAAAGVFTLCGAASAGTTVSGGISPADVAFVLQTSGTTSRPKIISITHADACLSAYNTCVAFELTARDRCLNVLPLFHGYGLISTLVMSLMAGASLVCPSGFEIDCFFTCMETFRPTWYPAVPTIHQAVLAAAAQHREIVEGCPLRLMVSAGAALPPPVLADLEREFRTPVIEFYGMTEATSWISANPLPPRQRKVGSVGRAAGPEVAIMDAAGTILPTGQTGEVVIRGAHVIRGYDNNPAANESAFIHGWFRTGDEGFLDADGYLFITGRLKEMINRGGEKVTPLEVDGVLLAHPAVAQALTFTVPHPRLGEDVAAVVVLHPHAAASGHDIRQFVAQQLAPFKVPQQVLIVDEIPKSPIGKLQRIGMAEKLGLTAPRLTDKFLPNGDGAPRTPVEATLVTWCEELLDQEQVDTHDNFFQLGGDSILAAQLAARVRETWHLELSIQQVFEASTMADMAACIDAAIEGAPLTQMPPLKPLPRGRALPAILCPTAPVVY</sequence>
<dbReference type="GO" id="GO:0006631">
    <property type="term" value="P:fatty acid metabolic process"/>
    <property type="evidence" value="ECO:0007669"/>
    <property type="project" value="TreeGrafter"/>
</dbReference>
<evidence type="ECO:0000256" key="3">
    <source>
        <dbReference type="ARBA" id="ARBA00022553"/>
    </source>
</evidence>
<dbReference type="SUPFAM" id="SSF47336">
    <property type="entry name" value="ACP-like"/>
    <property type="match status" value="1"/>
</dbReference>
<name>W4LJE3_9BACT</name>
<gene>
    <name evidence="6" type="ORF">ETSY2_44595</name>
</gene>
<dbReference type="InterPro" id="IPR042099">
    <property type="entry name" value="ANL_N_sf"/>
</dbReference>
<keyword evidence="7" id="KW-1185">Reference proteome</keyword>
<dbReference type="Pfam" id="PF00501">
    <property type="entry name" value="AMP-binding"/>
    <property type="match status" value="1"/>
</dbReference>
<keyword evidence="3" id="KW-0597">Phosphoprotein</keyword>
<comment type="caution">
    <text evidence="6">The sequence shown here is derived from an EMBL/GenBank/DDBJ whole genome shotgun (WGS) entry which is preliminary data.</text>
</comment>
<keyword evidence="2" id="KW-0596">Phosphopantetheine</keyword>
<dbReference type="SMART" id="SM00823">
    <property type="entry name" value="PKS_PP"/>
    <property type="match status" value="1"/>
</dbReference>
<dbReference type="InterPro" id="IPR006162">
    <property type="entry name" value="Ppantetheine_attach_site"/>
</dbReference>
<dbReference type="PROSITE" id="PS50075">
    <property type="entry name" value="CARRIER"/>
    <property type="match status" value="1"/>
</dbReference>
<protein>
    <recommendedName>
        <fullName evidence="5">Carrier domain-containing protein</fullName>
    </recommendedName>
</protein>
<dbReference type="InterPro" id="IPR020806">
    <property type="entry name" value="PKS_PP-bd"/>
</dbReference>
<reference evidence="6 7" key="1">
    <citation type="journal article" date="2014" name="Nature">
        <title>An environmental bacterial taxon with a large and distinct metabolic repertoire.</title>
        <authorList>
            <person name="Wilson M.C."/>
            <person name="Mori T."/>
            <person name="Ruckert C."/>
            <person name="Uria A.R."/>
            <person name="Helf M.J."/>
            <person name="Takada K."/>
            <person name="Gernert C."/>
            <person name="Steffens U.A."/>
            <person name="Heycke N."/>
            <person name="Schmitt S."/>
            <person name="Rinke C."/>
            <person name="Helfrich E.J."/>
            <person name="Brachmann A.O."/>
            <person name="Gurgui C."/>
            <person name="Wakimoto T."/>
            <person name="Kracht M."/>
            <person name="Crusemann M."/>
            <person name="Hentschel U."/>
            <person name="Abe I."/>
            <person name="Matsunaga S."/>
            <person name="Kalinowski J."/>
            <person name="Takeyama H."/>
            <person name="Piel J."/>
        </authorList>
    </citation>
    <scope>NUCLEOTIDE SEQUENCE [LARGE SCALE GENOMIC DNA]</scope>
    <source>
        <strain evidence="7">TSY2</strain>
    </source>
</reference>
<dbReference type="PATRIC" id="fig|1429439.4.peg.7432"/>
<feature type="domain" description="Carrier" evidence="5">
    <location>
        <begin position="536"/>
        <end position="611"/>
    </location>
</feature>
<evidence type="ECO:0000313" key="6">
    <source>
        <dbReference type="EMBL" id="ETW97461.1"/>
    </source>
</evidence>
<evidence type="ECO:0000256" key="4">
    <source>
        <dbReference type="ARBA" id="ARBA00022598"/>
    </source>
</evidence>
<dbReference type="InterPro" id="IPR036736">
    <property type="entry name" value="ACP-like_sf"/>
</dbReference>
<organism evidence="6 7">
    <name type="scientific">Candidatus Entotheonella gemina</name>
    <dbReference type="NCBI Taxonomy" id="1429439"/>
    <lineage>
        <taxon>Bacteria</taxon>
        <taxon>Pseudomonadati</taxon>
        <taxon>Nitrospinota/Tectimicrobiota group</taxon>
        <taxon>Candidatus Tectimicrobiota</taxon>
        <taxon>Candidatus Entotheonellia</taxon>
        <taxon>Candidatus Entotheonellales</taxon>
        <taxon>Candidatus Entotheonellaceae</taxon>
        <taxon>Candidatus Entotheonella</taxon>
    </lineage>
</organism>
<evidence type="ECO:0000313" key="7">
    <source>
        <dbReference type="Proteomes" id="UP000019140"/>
    </source>
</evidence>
<evidence type="ECO:0000259" key="5">
    <source>
        <dbReference type="PROSITE" id="PS50075"/>
    </source>
</evidence>